<evidence type="ECO:0000256" key="2">
    <source>
        <dbReference type="ARBA" id="ARBA00006656"/>
    </source>
</evidence>
<evidence type="ECO:0000256" key="7">
    <source>
        <dbReference type="ARBA" id="ARBA00023180"/>
    </source>
</evidence>
<protein>
    <recommendedName>
        <fullName evidence="9">TGF-beta family profile domain-containing protein</fullName>
    </recommendedName>
</protein>
<dbReference type="OrthoDB" id="5987191at2759"/>
<reference evidence="10" key="1">
    <citation type="submission" date="2021-12" db="EMBL/GenBank/DDBJ databases">
        <authorList>
            <person name="King R."/>
        </authorList>
    </citation>
    <scope>NUCLEOTIDE SEQUENCE</scope>
</reference>
<dbReference type="InterPro" id="IPR015615">
    <property type="entry name" value="TGF-beta-rel"/>
</dbReference>
<keyword evidence="3" id="KW-0964">Secreted</keyword>
<dbReference type="FunFam" id="2.10.90.10:FF:000001">
    <property type="entry name" value="Bone morphogenetic protein 4"/>
    <property type="match status" value="1"/>
</dbReference>
<dbReference type="SMART" id="SM00204">
    <property type="entry name" value="TGFB"/>
    <property type="match status" value="1"/>
</dbReference>
<dbReference type="InterPro" id="IPR017948">
    <property type="entry name" value="TGFb_CS"/>
</dbReference>
<dbReference type="GO" id="GO:0005125">
    <property type="term" value="F:cytokine activity"/>
    <property type="evidence" value="ECO:0007669"/>
    <property type="project" value="TreeGrafter"/>
</dbReference>
<keyword evidence="7" id="KW-0325">Glycoprotein</keyword>
<keyword evidence="6" id="KW-1015">Disulfide bond</keyword>
<dbReference type="CDD" id="cd13767">
    <property type="entry name" value="TGF_beta_BMP9_like"/>
    <property type="match status" value="1"/>
</dbReference>
<accession>A0A9P0BIT4</accession>
<evidence type="ECO:0000256" key="8">
    <source>
        <dbReference type="RuleBase" id="RU000354"/>
    </source>
</evidence>
<keyword evidence="5 8" id="KW-0339">Growth factor</keyword>
<evidence type="ECO:0000313" key="11">
    <source>
        <dbReference type="Proteomes" id="UP001154078"/>
    </source>
</evidence>
<evidence type="ECO:0000256" key="1">
    <source>
        <dbReference type="ARBA" id="ARBA00004613"/>
    </source>
</evidence>
<feature type="domain" description="TGF-beta family profile" evidence="9">
    <location>
        <begin position="169"/>
        <end position="302"/>
    </location>
</feature>
<dbReference type="SUPFAM" id="SSF57501">
    <property type="entry name" value="Cystine-knot cytokines"/>
    <property type="match status" value="1"/>
</dbReference>
<evidence type="ECO:0000256" key="4">
    <source>
        <dbReference type="ARBA" id="ARBA00022729"/>
    </source>
</evidence>
<keyword evidence="4" id="KW-0732">Signal</keyword>
<evidence type="ECO:0000313" key="10">
    <source>
        <dbReference type="EMBL" id="CAH0564047.1"/>
    </source>
</evidence>
<dbReference type="PROSITE" id="PS51362">
    <property type="entry name" value="TGF_BETA_2"/>
    <property type="match status" value="1"/>
</dbReference>
<dbReference type="Gene3D" id="2.10.90.10">
    <property type="entry name" value="Cystine-knot cytokines"/>
    <property type="match status" value="1"/>
</dbReference>
<dbReference type="AlphaFoldDB" id="A0A9P0BIT4"/>
<name>A0A9P0BIT4_BRAAE</name>
<dbReference type="InterPro" id="IPR001839">
    <property type="entry name" value="TGF-b_C"/>
</dbReference>
<gene>
    <name evidence="10" type="ORF">MELIAE_LOCUS12681</name>
</gene>
<dbReference type="PANTHER" id="PTHR11848">
    <property type="entry name" value="TGF-BETA FAMILY"/>
    <property type="match status" value="1"/>
</dbReference>
<sequence length="302" mass="35523">MLELYRNSKDNISSPDVVRSLIPKETDNNEIPDKHILEFDLPSQDPDETFFGADLKILTIVNTNFTYVRRNLILSIYNDTMGDFLHYQEVDINHCNNTWINFDLTKPLVEIVDRSKVFRVLIKVSTYVPHVGKHFRLSIQPLKGKLDHEYPVLMLYYTSRDKYGKNTIRTKRSMDYDYEEETNNVWEDVKVKRTKRRNSCRRRPLYINFADLDYHLWIIQPSGYEAYQCQGRCFYPFSDHLNPTKHAIFQALLHSLSPTKVARSCCVPTLLDPISILYVDNNGVLTYRLAYKDMVVKECGCR</sequence>
<dbReference type="EMBL" id="OV121140">
    <property type="protein sequence ID" value="CAH0564047.1"/>
    <property type="molecule type" value="Genomic_DNA"/>
</dbReference>
<dbReference type="GO" id="GO:0005615">
    <property type="term" value="C:extracellular space"/>
    <property type="evidence" value="ECO:0007669"/>
    <property type="project" value="TreeGrafter"/>
</dbReference>
<dbReference type="Proteomes" id="UP001154078">
    <property type="component" value="Chromosome 9"/>
</dbReference>
<evidence type="ECO:0000256" key="6">
    <source>
        <dbReference type="ARBA" id="ARBA00023157"/>
    </source>
</evidence>
<dbReference type="GO" id="GO:0008083">
    <property type="term" value="F:growth factor activity"/>
    <property type="evidence" value="ECO:0007669"/>
    <property type="project" value="UniProtKB-KW"/>
</dbReference>
<organism evidence="10 11">
    <name type="scientific">Brassicogethes aeneus</name>
    <name type="common">Rape pollen beetle</name>
    <name type="synonym">Meligethes aeneus</name>
    <dbReference type="NCBI Taxonomy" id="1431903"/>
    <lineage>
        <taxon>Eukaryota</taxon>
        <taxon>Metazoa</taxon>
        <taxon>Ecdysozoa</taxon>
        <taxon>Arthropoda</taxon>
        <taxon>Hexapoda</taxon>
        <taxon>Insecta</taxon>
        <taxon>Pterygota</taxon>
        <taxon>Neoptera</taxon>
        <taxon>Endopterygota</taxon>
        <taxon>Coleoptera</taxon>
        <taxon>Polyphaga</taxon>
        <taxon>Cucujiformia</taxon>
        <taxon>Nitidulidae</taxon>
        <taxon>Meligethinae</taxon>
        <taxon>Brassicogethes</taxon>
    </lineage>
</organism>
<comment type="similarity">
    <text evidence="2 8">Belongs to the TGF-beta family.</text>
</comment>
<evidence type="ECO:0000259" key="9">
    <source>
        <dbReference type="PROSITE" id="PS51362"/>
    </source>
</evidence>
<dbReference type="InterPro" id="IPR029034">
    <property type="entry name" value="Cystine-knot_cytokine"/>
</dbReference>
<dbReference type="PANTHER" id="PTHR11848:SF307">
    <property type="entry name" value="BONE MORPHOGENETIC PROTEIN 10"/>
    <property type="match status" value="1"/>
</dbReference>
<keyword evidence="11" id="KW-1185">Reference proteome</keyword>
<evidence type="ECO:0000256" key="3">
    <source>
        <dbReference type="ARBA" id="ARBA00022525"/>
    </source>
</evidence>
<dbReference type="PROSITE" id="PS00250">
    <property type="entry name" value="TGF_BETA_1"/>
    <property type="match status" value="1"/>
</dbReference>
<proteinExistence type="inferred from homology"/>
<comment type="subcellular location">
    <subcellularLocation>
        <location evidence="1">Secreted</location>
    </subcellularLocation>
</comment>
<dbReference type="Pfam" id="PF00019">
    <property type="entry name" value="TGF_beta"/>
    <property type="match status" value="1"/>
</dbReference>
<evidence type="ECO:0000256" key="5">
    <source>
        <dbReference type="ARBA" id="ARBA00023030"/>
    </source>
</evidence>